<keyword evidence="2" id="KW-1185">Reference proteome</keyword>
<evidence type="ECO:0000313" key="1">
    <source>
        <dbReference type="EMBL" id="KAK3761767.1"/>
    </source>
</evidence>
<dbReference type="Proteomes" id="UP001283361">
    <property type="component" value="Unassembled WGS sequence"/>
</dbReference>
<evidence type="ECO:0000313" key="2">
    <source>
        <dbReference type="Proteomes" id="UP001283361"/>
    </source>
</evidence>
<dbReference type="AlphaFoldDB" id="A0AAE0Z2X4"/>
<name>A0AAE0Z2X4_9GAST</name>
<protein>
    <submittedName>
        <fullName evidence="1">Uncharacterized protein</fullName>
    </submittedName>
</protein>
<organism evidence="1 2">
    <name type="scientific">Elysia crispata</name>
    <name type="common">lettuce slug</name>
    <dbReference type="NCBI Taxonomy" id="231223"/>
    <lineage>
        <taxon>Eukaryota</taxon>
        <taxon>Metazoa</taxon>
        <taxon>Spiralia</taxon>
        <taxon>Lophotrochozoa</taxon>
        <taxon>Mollusca</taxon>
        <taxon>Gastropoda</taxon>
        <taxon>Heterobranchia</taxon>
        <taxon>Euthyneura</taxon>
        <taxon>Panpulmonata</taxon>
        <taxon>Sacoglossa</taxon>
        <taxon>Placobranchoidea</taxon>
        <taxon>Plakobranchidae</taxon>
        <taxon>Elysia</taxon>
    </lineage>
</organism>
<comment type="caution">
    <text evidence="1">The sequence shown here is derived from an EMBL/GenBank/DDBJ whole genome shotgun (WGS) entry which is preliminary data.</text>
</comment>
<sequence length="157" mass="17736">MERRHVLTEDDFEGGKEYEQDEVVIKITGERPNGTRAVEIQTVLTAELGPEKDGMGRSIYRLQEPTKWFFVATREEARKLNNKNIRDTTLGLDFGGEVPTLKQVVSSPIAESAESARQDSHRGMRLCGWTAQRRGGRNGGAAHPSFCFFFFVCMHMI</sequence>
<proteinExistence type="predicted"/>
<dbReference type="EMBL" id="JAWDGP010004845">
    <property type="protein sequence ID" value="KAK3761767.1"/>
    <property type="molecule type" value="Genomic_DNA"/>
</dbReference>
<reference evidence="1" key="1">
    <citation type="journal article" date="2023" name="G3 (Bethesda)">
        <title>A reference genome for the long-term kleptoplast-retaining sea slug Elysia crispata morphotype clarki.</title>
        <authorList>
            <person name="Eastman K.E."/>
            <person name="Pendleton A.L."/>
            <person name="Shaikh M.A."/>
            <person name="Suttiyut T."/>
            <person name="Ogas R."/>
            <person name="Tomko P."/>
            <person name="Gavelis G."/>
            <person name="Widhalm J.R."/>
            <person name="Wisecaver J.H."/>
        </authorList>
    </citation>
    <scope>NUCLEOTIDE SEQUENCE</scope>
    <source>
        <strain evidence="1">ECLA1</strain>
    </source>
</reference>
<gene>
    <name evidence="1" type="ORF">RRG08_027438</name>
</gene>
<accession>A0AAE0Z2X4</accession>